<feature type="compositionally biased region" description="Polar residues" evidence="1">
    <location>
        <begin position="331"/>
        <end position="347"/>
    </location>
</feature>
<dbReference type="AlphaFoldDB" id="A0A4Q4TBJ7"/>
<dbReference type="EMBL" id="QJNU01000300">
    <property type="protein sequence ID" value="RYP02800.1"/>
    <property type="molecule type" value="Genomic_DNA"/>
</dbReference>
<proteinExistence type="predicted"/>
<evidence type="ECO:0008006" key="4">
    <source>
        <dbReference type="Google" id="ProtNLM"/>
    </source>
</evidence>
<feature type="compositionally biased region" description="Basic and acidic residues" evidence="1">
    <location>
        <begin position="123"/>
        <end position="138"/>
    </location>
</feature>
<comment type="caution">
    <text evidence="2">The sequence shown here is derived from an EMBL/GenBank/DDBJ whole genome shotgun (WGS) entry which is preliminary data.</text>
</comment>
<feature type="compositionally biased region" description="Low complexity" evidence="1">
    <location>
        <begin position="419"/>
        <end position="432"/>
    </location>
</feature>
<evidence type="ECO:0000313" key="3">
    <source>
        <dbReference type="Proteomes" id="UP000293360"/>
    </source>
</evidence>
<organism evidence="2 3">
    <name type="scientific">Monosporascus ibericus</name>
    <dbReference type="NCBI Taxonomy" id="155417"/>
    <lineage>
        <taxon>Eukaryota</taxon>
        <taxon>Fungi</taxon>
        <taxon>Dikarya</taxon>
        <taxon>Ascomycota</taxon>
        <taxon>Pezizomycotina</taxon>
        <taxon>Sordariomycetes</taxon>
        <taxon>Xylariomycetidae</taxon>
        <taxon>Xylariales</taxon>
        <taxon>Xylariales incertae sedis</taxon>
        <taxon>Monosporascus</taxon>
    </lineage>
</organism>
<accession>A0A4Q4TBJ7</accession>
<evidence type="ECO:0000256" key="1">
    <source>
        <dbReference type="SAM" id="MobiDB-lite"/>
    </source>
</evidence>
<feature type="region of interest" description="Disordered" evidence="1">
    <location>
        <begin position="450"/>
        <end position="488"/>
    </location>
</feature>
<gene>
    <name evidence="2" type="ORF">DL764_005596</name>
</gene>
<sequence length="510" mass="54582">MTELILPKGIVVNTTWIYDEVAKQPVVPPEAIKKYWKVYTTTFHRLVDPTANRLENFWWHVWGSDRRHLPGPVLARLFEDISNGPTFVKLRGPPNRYEPPSQPPSPTPSSAQPSSSETIPKTSKAEQEDQELRVEKRTVAPSSSKKPPGKPILKKPRGPSASGPRPKTRFVSPPPPPGSDAEDVGSRDSEAASSASTAVASGGESKASGGPAAKEPRKKTTTAGVLKKKGPTFVASAASRRRPAMPRRQSSQSATGGSEVTSREAGKSVKKEVSLDGTPETEPKLSAKAAGKRPARQAAPSVPSGSSAPVTTEESSSSSTHGTVTTGKTQDPPTMIQTKRTPGQQPKTTEDKKADEPTRGEVHQLKATKPKTIYTREDVQERAQPKATPSAAHSPQVTGAPRRGSGGVTRGHRVLNTLTSSSTAQTSKATAQGTIIEFDENLPTKQLREQAMSVQHEHGTPGSSANNPLDPRFTPTPPSAVPAVPLARSKSQLTLLLERQGEKKDKRPRQ</sequence>
<feature type="compositionally biased region" description="Basic and acidic residues" evidence="1">
    <location>
        <begin position="374"/>
        <end position="384"/>
    </location>
</feature>
<feature type="compositionally biased region" description="Pro residues" evidence="1">
    <location>
        <begin position="96"/>
        <end position="107"/>
    </location>
</feature>
<name>A0A4Q4TBJ7_9PEZI</name>
<dbReference type="Proteomes" id="UP000293360">
    <property type="component" value="Unassembled WGS sequence"/>
</dbReference>
<feature type="compositionally biased region" description="Low complexity" evidence="1">
    <location>
        <begin position="298"/>
        <end position="329"/>
    </location>
</feature>
<reference evidence="2 3" key="1">
    <citation type="submission" date="2018-06" db="EMBL/GenBank/DDBJ databases">
        <title>Complete Genomes of Monosporascus.</title>
        <authorList>
            <person name="Robinson A.J."/>
            <person name="Natvig D.O."/>
        </authorList>
    </citation>
    <scope>NUCLEOTIDE SEQUENCE [LARGE SCALE GENOMIC DNA]</scope>
    <source>
        <strain evidence="2 3">CBS 110550</strain>
    </source>
</reference>
<feature type="compositionally biased region" description="Basic and acidic residues" evidence="1">
    <location>
        <begin position="348"/>
        <end position="364"/>
    </location>
</feature>
<evidence type="ECO:0000313" key="2">
    <source>
        <dbReference type="EMBL" id="RYP02800.1"/>
    </source>
</evidence>
<protein>
    <recommendedName>
        <fullName evidence="4">Nitrogen regulatory protein areA GATA-like domain-containing protein</fullName>
    </recommendedName>
</protein>
<dbReference type="OrthoDB" id="5424234at2759"/>
<feature type="compositionally biased region" description="Low complexity" evidence="1">
    <location>
        <begin position="191"/>
        <end position="205"/>
    </location>
</feature>
<dbReference type="STRING" id="155417.A0A4Q4TBJ7"/>
<feature type="region of interest" description="Disordered" evidence="1">
    <location>
        <begin position="87"/>
        <end position="434"/>
    </location>
</feature>
<keyword evidence="3" id="KW-1185">Reference proteome</keyword>
<feature type="compositionally biased region" description="Basic and acidic residues" evidence="1">
    <location>
        <begin position="261"/>
        <end position="274"/>
    </location>
</feature>
<feature type="compositionally biased region" description="Basic residues" evidence="1">
    <location>
        <begin position="216"/>
        <end position="230"/>
    </location>
</feature>